<dbReference type="InterPro" id="IPR020843">
    <property type="entry name" value="ER"/>
</dbReference>
<keyword evidence="5" id="KW-1185">Reference proteome</keyword>
<evidence type="ECO:0000313" key="4">
    <source>
        <dbReference type="EMBL" id="KAK3365311.1"/>
    </source>
</evidence>
<sequence>MALPAGVPETHPAVVTTAPRAPLSIISCPTQAPGAGEVLVRVEWTSSTPLDLHRADGGLAITKYPFFMGSSFAGAVVALGPPPPTALPPLRDAIRELHVGDKVFGFTPPAAAEGTFRTYLTVQVWAVSKLLPQSKLTLQEAVTVPTNLVTVFEVATTDFGLQLPWPIPEGWEPPQAAAPILIWGAASSVGLYAVQVFRRWGYRNILAVASGKHHDSLRALGAKACFDYRQPDVLDKILAHVSRLESSGPKVPFVLDCIASTEETLRPLAKIAERGTKVAILLPVIYVHASEHNPPVYEGDVNKVLVDEWKEGVELRGTRANLYHEKSDFFRDHLQPEIVPTLLEQGVVQPNKQRIIEGKTLLERAQNALNTLRSRAQSAEKLVWRVADNE</sequence>
<dbReference type="Proteomes" id="UP001287356">
    <property type="component" value="Unassembled WGS sequence"/>
</dbReference>
<dbReference type="InterPro" id="IPR047122">
    <property type="entry name" value="Trans-enoyl_RdTase-like"/>
</dbReference>
<protein>
    <submittedName>
        <fullName evidence="4">Chaperonin 10-like protein</fullName>
    </submittedName>
</protein>
<name>A0AAE0JX34_9PEZI</name>
<dbReference type="Gene3D" id="3.40.50.720">
    <property type="entry name" value="NAD(P)-binding Rossmann-like Domain"/>
    <property type="match status" value="1"/>
</dbReference>
<feature type="domain" description="Enoyl reductase (ER)" evidence="3">
    <location>
        <begin position="18"/>
        <end position="384"/>
    </location>
</feature>
<dbReference type="CDD" id="cd08249">
    <property type="entry name" value="enoyl_reductase_like"/>
    <property type="match status" value="1"/>
</dbReference>
<dbReference type="AlphaFoldDB" id="A0AAE0JX34"/>
<dbReference type="InterPro" id="IPR013154">
    <property type="entry name" value="ADH-like_N"/>
</dbReference>
<dbReference type="SUPFAM" id="SSF50129">
    <property type="entry name" value="GroES-like"/>
    <property type="match status" value="1"/>
</dbReference>
<dbReference type="Pfam" id="PF08240">
    <property type="entry name" value="ADH_N"/>
    <property type="match status" value="1"/>
</dbReference>
<keyword evidence="2" id="KW-0560">Oxidoreductase</keyword>
<dbReference type="SMART" id="SM00829">
    <property type="entry name" value="PKS_ER"/>
    <property type="match status" value="1"/>
</dbReference>
<evidence type="ECO:0000256" key="1">
    <source>
        <dbReference type="ARBA" id="ARBA00008072"/>
    </source>
</evidence>
<comment type="similarity">
    <text evidence="1">Belongs to the zinc-containing alcohol dehydrogenase family.</text>
</comment>
<dbReference type="GO" id="GO:0016651">
    <property type="term" value="F:oxidoreductase activity, acting on NAD(P)H"/>
    <property type="evidence" value="ECO:0007669"/>
    <property type="project" value="InterPro"/>
</dbReference>
<dbReference type="SUPFAM" id="SSF51735">
    <property type="entry name" value="NAD(P)-binding Rossmann-fold domains"/>
    <property type="match status" value="1"/>
</dbReference>
<organism evidence="4 5">
    <name type="scientific">Lasiosphaeria ovina</name>
    <dbReference type="NCBI Taxonomy" id="92902"/>
    <lineage>
        <taxon>Eukaryota</taxon>
        <taxon>Fungi</taxon>
        <taxon>Dikarya</taxon>
        <taxon>Ascomycota</taxon>
        <taxon>Pezizomycotina</taxon>
        <taxon>Sordariomycetes</taxon>
        <taxon>Sordariomycetidae</taxon>
        <taxon>Sordariales</taxon>
        <taxon>Lasiosphaeriaceae</taxon>
        <taxon>Lasiosphaeria</taxon>
    </lineage>
</organism>
<dbReference type="EMBL" id="JAULSN010000009">
    <property type="protein sequence ID" value="KAK3365311.1"/>
    <property type="molecule type" value="Genomic_DNA"/>
</dbReference>
<dbReference type="PANTHER" id="PTHR45348:SF3">
    <property type="entry name" value="ENOYL REDUCTASE (ER) DOMAIN-CONTAINING PROTEIN"/>
    <property type="match status" value="1"/>
</dbReference>
<dbReference type="InterPro" id="IPR011032">
    <property type="entry name" value="GroES-like_sf"/>
</dbReference>
<evidence type="ECO:0000256" key="2">
    <source>
        <dbReference type="ARBA" id="ARBA00023002"/>
    </source>
</evidence>
<proteinExistence type="inferred from homology"/>
<comment type="caution">
    <text evidence="4">The sequence shown here is derived from an EMBL/GenBank/DDBJ whole genome shotgun (WGS) entry which is preliminary data.</text>
</comment>
<dbReference type="PANTHER" id="PTHR45348">
    <property type="entry name" value="HYPOTHETICAL OXIDOREDUCTASE (EUROFUNG)"/>
    <property type="match status" value="1"/>
</dbReference>
<accession>A0AAE0JX34</accession>
<reference evidence="4" key="2">
    <citation type="submission" date="2023-06" db="EMBL/GenBank/DDBJ databases">
        <authorList>
            <consortium name="Lawrence Berkeley National Laboratory"/>
            <person name="Haridas S."/>
            <person name="Hensen N."/>
            <person name="Bonometti L."/>
            <person name="Westerberg I."/>
            <person name="Brannstrom I.O."/>
            <person name="Guillou S."/>
            <person name="Cros-Aarteil S."/>
            <person name="Calhoun S."/>
            <person name="Kuo A."/>
            <person name="Mondo S."/>
            <person name="Pangilinan J."/>
            <person name="Riley R."/>
            <person name="Labutti K."/>
            <person name="Andreopoulos B."/>
            <person name="Lipzen A."/>
            <person name="Chen C."/>
            <person name="Yanf M."/>
            <person name="Daum C."/>
            <person name="Ng V."/>
            <person name="Clum A."/>
            <person name="Steindorff A."/>
            <person name="Ohm R."/>
            <person name="Martin F."/>
            <person name="Silar P."/>
            <person name="Natvig D."/>
            <person name="Lalanne C."/>
            <person name="Gautier V."/>
            <person name="Ament-Velasquez S.L."/>
            <person name="Kruys A."/>
            <person name="Hutchinson M.I."/>
            <person name="Powell A.J."/>
            <person name="Barry K."/>
            <person name="Miller A.N."/>
            <person name="Grigoriev I.V."/>
            <person name="Debuchy R."/>
            <person name="Gladieux P."/>
            <person name="Thoren M.H."/>
            <person name="Johannesson H."/>
        </authorList>
    </citation>
    <scope>NUCLEOTIDE SEQUENCE</scope>
    <source>
        <strain evidence="4">CBS 958.72</strain>
    </source>
</reference>
<reference evidence="4" key="1">
    <citation type="journal article" date="2023" name="Mol. Phylogenet. Evol.">
        <title>Genome-scale phylogeny and comparative genomics of the fungal order Sordariales.</title>
        <authorList>
            <person name="Hensen N."/>
            <person name="Bonometti L."/>
            <person name="Westerberg I."/>
            <person name="Brannstrom I.O."/>
            <person name="Guillou S."/>
            <person name="Cros-Aarteil S."/>
            <person name="Calhoun S."/>
            <person name="Haridas S."/>
            <person name="Kuo A."/>
            <person name="Mondo S."/>
            <person name="Pangilinan J."/>
            <person name="Riley R."/>
            <person name="LaButti K."/>
            <person name="Andreopoulos B."/>
            <person name="Lipzen A."/>
            <person name="Chen C."/>
            <person name="Yan M."/>
            <person name="Daum C."/>
            <person name="Ng V."/>
            <person name="Clum A."/>
            <person name="Steindorff A."/>
            <person name="Ohm R.A."/>
            <person name="Martin F."/>
            <person name="Silar P."/>
            <person name="Natvig D.O."/>
            <person name="Lalanne C."/>
            <person name="Gautier V."/>
            <person name="Ament-Velasquez S.L."/>
            <person name="Kruys A."/>
            <person name="Hutchinson M.I."/>
            <person name="Powell A.J."/>
            <person name="Barry K."/>
            <person name="Miller A.N."/>
            <person name="Grigoriev I.V."/>
            <person name="Debuchy R."/>
            <person name="Gladieux P."/>
            <person name="Hiltunen Thoren M."/>
            <person name="Johannesson H."/>
        </authorList>
    </citation>
    <scope>NUCLEOTIDE SEQUENCE</scope>
    <source>
        <strain evidence="4">CBS 958.72</strain>
    </source>
</reference>
<evidence type="ECO:0000259" key="3">
    <source>
        <dbReference type="SMART" id="SM00829"/>
    </source>
</evidence>
<gene>
    <name evidence="4" type="ORF">B0T24DRAFT_598599</name>
</gene>
<evidence type="ECO:0000313" key="5">
    <source>
        <dbReference type="Proteomes" id="UP001287356"/>
    </source>
</evidence>
<dbReference type="InterPro" id="IPR036291">
    <property type="entry name" value="NAD(P)-bd_dom_sf"/>
</dbReference>
<dbReference type="Gene3D" id="3.90.180.10">
    <property type="entry name" value="Medium-chain alcohol dehydrogenases, catalytic domain"/>
    <property type="match status" value="1"/>
</dbReference>